<dbReference type="InterPro" id="IPR051459">
    <property type="entry name" value="Cytochrome_c-type_DH"/>
</dbReference>
<evidence type="ECO:0000256" key="5">
    <source>
        <dbReference type="SAM" id="MobiDB-lite"/>
    </source>
</evidence>
<dbReference type="PANTHER" id="PTHR35008:SF4">
    <property type="entry name" value="BLL4482 PROTEIN"/>
    <property type="match status" value="1"/>
</dbReference>
<evidence type="ECO:0000256" key="4">
    <source>
        <dbReference type="PROSITE-ProRule" id="PRU00433"/>
    </source>
</evidence>
<sequence>MTWMRWTVAAATLVAIGGATLSLSAVTEAAKTGAPKGKLVARGEYLVTLGGCNDCHTPGAMYGAPDMERMLSGSEVGWRGPFGVTYASNLTPDPETGIGGWSEADIVKALKTGMRPDGSAIMPPMPWQNLARATDEDLRAIAAYLKSIPPVKHRNPHRVPPDQAASAKGSIVDLPPPPAWDAPAGGPDGGR</sequence>
<feature type="domain" description="Cytochrome c" evidence="7">
    <location>
        <begin position="38"/>
        <end position="149"/>
    </location>
</feature>
<dbReference type="PANTHER" id="PTHR35008">
    <property type="entry name" value="BLL4482 PROTEIN-RELATED"/>
    <property type="match status" value="1"/>
</dbReference>
<dbReference type="GO" id="GO:0046872">
    <property type="term" value="F:metal ion binding"/>
    <property type="evidence" value="ECO:0007669"/>
    <property type="project" value="UniProtKB-KW"/>
</dbReference>
<evidence type="ECO:0000256" key="6">
    <source>
        <dbReference type="SAM" id="SignalP"/>
    </source>
</evidence>
<name>A0A832IB82_UNCEI</name>
<dbReference type="Gene3D" id="1.10.760.10">
    <property type="entry name" value="Cytochrome c-like domain"/>
    <property type="match status" value="1"/>
</dbReference>
<organism evidence="8">
    <name type="scientific">Eiseniibacteriota bacterium</name>
    <dbReference type="NCBI Taxonomy" id="2212470"/>
    <lineage>
        <taxon>Bacteria</taxon>
        <taxon>Candidatus Eiseniibacteriota</taxon>
    </lineage>
</organism>
<evidence type="ECO:0000259" key="7">
    <source>
        <dbReference type="PROSITE" id="PS51007"/>
    </source>
</evidence>
<protein>
    <submittedName>
        <fullName evidence="8">C-type cytochrome</fullName>
    </submittedName>
</protein>
<feature type="chain" id="PRO_5033033503" evidence="6">
    <location>
        <begin position="25"/>
        <end position="191"/>
    </location>
</feature>
<keyword evidence="6" id="KW-0732">Signal</keyword>
<keyword evidence="3 4" id="KW-0408">Iron</keyword>
<dbReference type="GO" id="GO:0009055">
    <property type="term" value="F:electron transfer activity"/>
    <property type="evidence" value="ECO:0007669"/>
    <property type="project" value="InterPro"/>
</dbReference>
<evidence type="ECO:0000313" key="8">
    <source>
        <dbReference type="EMBL" id="HGZ43827.1"/>
    </source>
</evidence>
<dbReference type="PROSITE" id="PS51007">
    <property type="entry name" value="CYTC"/>
    <property type="match status" value="1"/>
</dbReference>
<keyword evidence="2 4" id="KW-0479">Metal-binding</keyword>
<keyword evidence="1 4" id="KW-0349">Heme</keyword>
<accession>A0A832IB82</accession>
<gene>
    <name evidence="8" type="ORF">ENR23_10470</name>
</gene>
<dbReference type="SUPFAM" id="SSF46626">
    <property type="entry name" value="Cytochrome c"/>
    <property type="match status" value="1"/>
</dbReference>
<dbReference type="InterPro" id="IPR009056">
    <property type="entry name" value="Cyt_c-like_dom"/>
</dbReference>
<evidence type="ECO:0000256" key="1">
    <source>
        <dbReference type="ARBA" id="ARBA00022617"/>
    </source>
</evidence>
<reference evidence="8" key="1">
    <citation type="journal article" date="2020" name="mSystems">
        <title>Genome- and Community-Level Interaction Insights into Carbon Utilization and Element Cycling Functions of Hydrothermarchaeota in Hydrothermal Sediment.</title>
        <authorList>
            <person name="Zhou Z."/>
            <person name="Liu Y."/>
            <person name="Xu W."/>
            <person name="Pan J."/>
            <person name="Luo Z.H."/>
            <person name="Li M."/>
        </authorList>
    </citation>
    <scope>NUCLEOTIDE SEQUENCE [LARGE SCALE GENOMIC DNA]</scope>
    <source>
        <strain evidence="8">SpSt-381</strain>
    </source>
</reference>
<comment type="caution">
    <text evidence="8">The sequence shown here is derived from an EMBL/GenBank/DDBJ whole genome shotgun (WGS) entry which is preliminary data.</text>
</comment>
<evidence type="ECO:0000256" key="3">
    <source>
        <dbReference type="ARBA" id="ARBA00023004"/>
    </source>
</evidence>
<evidence type="ECO:0000256" key="2">
    <source>
        <dbReference type="ARBA" id="ARBA00022723"/>
    </source>
</evidence>
<proteinExistence type="predicted"/>
<dbReference type="Pfam" id="PF00034">
    <property type="entry name" value="Cytochrom_C"/>
    <property type="match status" value="1"/>
</dbReference>
<feature type="region of interest" description="Disordered" evidence="5">
    <location>
        <begin position="151"/>
        <end position="191"/>
    </location>
</feature>
<dbReference type="AlphaFoldDB" id="A0A832IB82"/>
<dbReference type="EMBL" id="DSQF01000022">
    <property type="protein sequence ID" value="HGZ43827.1"/>
    <property type="molecule type" value="Genomic_DNA"/>
</dbReference>
<dbReference type="InterPro" id="IPR036909">
    <property type="entry name" value="Cyt_c-like_dom_sf"/>
</dbReference>
<dbReference type="GO" id="GO:0020037">
    <property type="term" value="F:heme binding"/>
    <property type="evidence" value="ECO:0007669"/>
    <property type="project" value="InterPro"/>
</dbReference>
<feature type="signal peptide" evidence="6">
    <location>
        <begin position="1"/>
        <end position="24"/>
    </location>
</feature>